<dbReference type="GO" id="GO:0140359">
    <property type="term" value="F:ABC-type transporter activity"/>
    <property type="evidence" value="ECO:0007669"/>
    <property type="project" value="InterPro"/>
</dbReference>
<dbReference type="InterPro" id="IPR027417">
    <property type="entry name" value="P-loop_NTPase"/>
</dbReference>
<dbReference type="Proteomes" id="UP000646308">
    <property type="component" value="Unassembled WGS sequence"/>
</dbReference>
<dbReference type="GeneID" id="57690877"/>
<dbReference type="InterPro" id="IPR017871">
    <property type="entry name" value="ABC_transporter-like_CS"/>
</dbReference>
<keyword evidence="4 11" id="KW-0067">ATP-binding</keyword>
<protein>
    <submittedName>
        <fullName evidence="11">ATP-binding cassette domain-containing protein</fullName>
    </submittedName>
</protein>
<dbReference type="CDD" id="cd18584">
    <property type="entry name" value="ABC_6TM_AarD_CydD"/>
    <property type="match status" value="1"/>
</dbReference>
<dbReference type="GO" id="GO:0005524">
    <property type="term" value="F:ATP binding"/>
    <property type="evidence" value="ECO:0007669"/>
    <property type="project" value="UniProtKB-KW"/>
</dbReference>
<feature type="domain" description="ABC transporter" evidence="9">
    <location>
        <begin position="322"/>
        <end position="534"/>
    </location>
</feature>
<keyword evidence="3" id="KW-0547">Nucleotide-binding</keyword>
<evidence type="ECO:0000259" key="9">
    <source>
        <dbReference type="PROSITE" id="PS50893"/>
    </source>
</evidence>
<feature type="transmembrane region" description="Helical" evidence="8">
    <location>
        <begin position="121"/>
        <end position="142"/>
    </location>
</feature>
<evidence type="ECO:0000256" key="8">
    <source>
        <dbReference type="SAM" id="Phobius"/>
    </source>
</evidence>
<comment type="function">
    <text evidence="7">May be involved in multidrug export. Transmembrane domains (TMD) form a pore in the cell membrane and the ATP-binding domain (NBD) is responsible for energy generation.</text>
</comment>
<dbReference type="PANTHER" id="PTHR24221">
    <property type="entry name" value="ATP-BINDING CASSETTE SUB-FAMILY B"/>
    <property type="match status" value="1"/>
</dbReference>
<sequence length="534" mass="60400">MKWLHSWLKKYRRFAVLLSVTNIMLALIIITQNITIAMILNELLLNQSHHWQTLLIILAFALLLRATFMMLNDWLGTRLSHHVRGTVRRQLLQLQSQQPVGTRLAIATETLKEMLPFFKTYLPQLFKSTLIPISIIITMFLINLPTAIIMMVTAPFIPLFYIIFGLKTRDAAKDQMTFLNQFSQRFVNLTRGLVTLKLFQHTDRAVKKIEHESTQFRDKTMIILKSAFLSGLMLDFISMLGIGLVALEVGLSLIVFHRISFLTAVIALILAPEFYNAIKDLGQAFHVGKESEGASEIIRNTLQAPSETHETPQKIANQDALIQLNQVSFRYPNTTHHAIKAIDAKIYEGDHIALVGPSGAGKSTLVRLLLGEVKASEGNITFSKKINIGYLSQNPYIFNASIADNITLFNDIDDNSIKGVLEEVALGHKIKQFQEGIHTRIGEGGEMLSGGEMRRIELARVLLLKPDVIILDEPTTGLDRSTERKIQEVVQRHFAHITQITIAHHQASLIHAHRRWYIEQGCLIKDDETILTEI</sequence>
<dbReference type="Gene3D" id="1.20.1560.10">
    <property type="entry name" value="ABC transporter type 1, transmembrane domain"/>
    <property type="match status" value="1"/>
</dbReference>
<organism evidence="11 12">
    <name type="scientific">Staphylococcus agnetis</name>
    <dbReference type="NCBI Taxonomy" id="985762"/>
    <lineage>
        <taxon>Bacteria</taxon>
        <taxon>Bacillati</taxon>
        <taxon>Bacillota</taxon>
        <taxon>Bacilli</taxon>
        <taxon>Bacillales</taxon>
        <taxon>Staphylococcaceae</taxon>
        <taxon>Staphylococcus</taxon>
    </lineage>
</organism>
<dbReference type="InterPro" id="IPR036640">
    <property type="entry name" value="ABC1_TM_sf"/>
</dbReference>
<evidence type="ECO:0000256" key="7">
    <source>
        <dbReference type="ARBA" id="ARBA00025074"/>
    </source>
</evidence>
<reference evidence="11" key="1">
    <citation type="submission" date="2019-11" db="EMBL/GenBank/DDBJ databases">
        <title>Whole genome comparisons of Staphylococcus agnetis isolates from cattle and chickens.</title>
        <authorList>
            <person name="Rhoads D."/>
            <person name="Shwani A."/>
            <person name="Adkins P."/>
            <person name="Calcutt M."/>
            <person name="Middleton J."/>
        </authorList>
    </citation>
    <scope>NUCLEOTIDE SEQUENCE</scope>
    <source>
        <strain evidence="11">1387</strain>
    </source>
</reference>
<evidence type="ECO:0000256" key="1">
    <source>
        <dbReference type="ARBA" id="ARBA00004651"/>
    </source>
</evidence>
<evidence type="ECO:0000256" key="2">
    <source>
        <dbReference type="ARBA" id="ARBA00022692"/>
    </source>
</evidence>
<feature type="transmembrane region" description="Helical" evidence="8">
    <location>
        <begin position="14"/>
        <end position="39"/>
    </location>
</feature>
<dbReference type="GO" id="GO:0016887">
    <property type="term" value="F:ATP hydrolysis activity"/>
    <property type="evidence" value="ECO:0007669"/>
    <property type="project" value="InterPro"/>
</dbReference>
<evidence type="ECO:0000259" key="10">
    <source>
        <dbReference type="PROSITE" id="PS50929"/>
    </source>
</evidence>
<feature type="transmembrane region" description="Helical" evidence="8">
    <location>
        <begin position="148"/>
        <end position="166"/>
    </location>
</feature>
<dbReference type="Pfam" id="PF00664">
    <property type="entry name" value="ABC_membrane"/>
    <property type="match status" value="1"/>
</dbReference>
<evidence type="ECO:0000313" key="11">
    <source>
        <dbReference type="EMBL" id="NJI02044.1"/>
    </source>
</evidence>
<proteinExistence type="predicted"/>
<dbReference type="SUPFAM" id="SSF90123">
    <property type="entry name" value="ABC transporter transmembrane region"/>
    <property type="match status" value="1"/>
</dbReference>
<dbReference type="InterPro" id="IPR039421">
    <property type="entry name" value="Type_1_exporter"/>
</dbReference>
<keyword evidence="6 8" id="KW-0472">Membrane</keyword>
<evidence type="ECO:0000256" key="5">
    <source>
        <dbReference type="ARBA" id="ARBA00022989"/>
    </source>
</evidence>
<keyword evidence="5 8" id="KW-1133">Transmembrane helix</keyword>
<dbReference type="PROSITE" id="PS50929">
    <property type="entry name" value="ABC_TM1F"/>
    <property type="match status" value="1"/>
</dbReference>
<feature type="transmembrane region" description="Helical" evidence="8">
    <location>
        <begin position="253"/>
        <end position="271"/>
    </location>
</feature>
<dbReference type="GO" id="GO:0005886">
    <property type="term" value="C:plasma membrane"/>
    <property type="evidence" value="ECO:0007669"/>
    <property type="project" value="UniProtKB-SubCell"/>
</dbReference>
<dbReference type="InterPro" id="IPR003593">
    <property type="entry name" value="AAA+_ATPase"/>
</dbReference>
<dbReference type="SUPFAM" id="SSF52540">
    <property type="entry name" value="P-loop containing nucleoside triphosphate hydrolases"/>
    <property type="match status" value="1"/>
</dbReference>
<dbReference type="PROSITE" id="PS50893">
    <property type="entry name" value="ABC_TRANSPORTER_2"/>
    <property type="match status" value="1"/>
</dbReference>
<dbReference type="Gene3D" id="3.40.50.300">
    <property type="entry name" value="P-loop containing nucleotide triphosphate hydrolases"/>
    <property type="match status" value="1"/>
</dbReference>
<feature type="transmembrane region" description="Helical" evidence="8">
    <location>
        <begin position="51"/>
        <end position="71"/>
    </location>
</feature>
<accession>A0A2T4MLH4</accession>
<feature type="transmembrane region" description="Helical" evidence="8">
    <location>
        <begin position="227"/>
        <end position="247"/>
    </location>
</feature>
<dbReference type="Pfam" id="PF00005">
    <property type="entry name" value="ABC_tran"/>
    <property type="match status" value="1"/>
</dbReference>
<dbReference type="EMBL" id="WMFL01000058">
    <property type="protein sequence ID" value="NJI02044.1"/>
    <property type="molecule type" value="Genomic_DNA"/>
</dbReference>
<dbReference type="RefSeq" id="WP_107368355.1">
    <property type="nucleotide sequence ID" value="NZ_CP045927.1"/>
</dbReference>
<comment type="subcellular location">
    <subcellularLocation>
        <location evidence="1">Cell membrane</location>
        <topology evidence="1">Multi-pass membrane protein</topology>
    </subcellularLocation>
</comment>
<dbReference type="PANTHER" id="PTHR24221:SF590">
    <property type="entry name" value="COMPONENT LINKED WITH THE ASSEMBLY OF CYTOCHROME' TRANSPORT TRANSMEMBRANE ATP-BINDING PROTEIN ABC TRANSPORTER CYDD-RELATED"/>
    <property type="match status" value="1"/>
</dbReference>
<gene>
    <name evidence="11" type="ORF">GLV84_04115</name>
</gene>
<dbReference type="InterPro" id="IPR011527">
    <property type="entry name" value="ABC1_TM_dom"/>
</dbReference>
<comment type="caution">
    <text evidence="11">The sequence shown here is derived from an EMBL/GenBank/DDBJ whole genome shotgun (WGS) entry which is preliminary data.</text>
</comment>
<evidence type="ECO:0000256" key="3">
    <source>
        <dbReference type="ARBA" id="ARBA00022741"/>
    </source>
</evidence>
<dbReference type="PROSITE" id="PS00211">
    <property type="entry name" value="ABC_TRANSPORTER_1"/>
    <property type="match status" value="1"/>
</dbReference>
<keyword evidence="2 8" id="KW-0812">Transmembrane</keyword>
<evidence type="ECO:0000256" key="4">
    <source>
        <dbReference type="ARBA" id="ARBA00022840"/>
    </source>
</evidence>
<feature type="domain" description="ABC transmembrane type-1" evidence="10">
    <location>
        <begin position="16"/>
        <end position="290"/>
    </location>
</feature>
<name>A0A2T4MLH4_9STAP</name>
<dbReference type="InterPro" id="IPR003439">
    <property type="entry name" value="ABC_transporter-like_ATP-bd"/>
</dbReference>
<dbReference type="SMART" id="SM00382">
    <property type="entry name" value="AAA"/>
    <property type="match status" value="1"/>
</dbReference>
<evidence type="ECO:0000313" key="12">
    <source>
        <dbReference type="Proteomes" id="UP000646308"/>
    </source>
</evidence>
<dbReference type="AlphaFoldDB" id="A0A2T4MLH4"/>
<evidence type="ECO:0000256" key="6">
    <source>
        <dbReference type="ARBA" id="ARBA00023136"/>
    </source>
</evidence>
<dbReference type="CDD" id="cd03228">
    <property type="entry name" value="ABCC_MRP_Like"/>
    <property type="match status" value="1"/>
</dbReference>